<feature type="transmembrane region" description="Helical" evidence="2">
    <location>
        <begin position="119"/>
        <end position="143"/>
    </location>
</feature>
<feature type="transmembrane region" description="Helical" evidence="2">
    <location>
        <begin position="79"/>
        <end position="107"/>
    </location>
</feature>
<keyword evidence="2" id="KW-1133">Transmembrane helix</keyword>
<reference evidence="3 4" key="1">
    <citation type="submission" date="2019-06" db="EMBL/GenBank/DDBJ databases">
        <title>Genome Sequence of the Brown Rot Fungal Pathogen Monilinia laxa.</title>
        <authorList>
            <person name="De Miccolis Angelini R.M."/>
            <person name="Landi L."/>
            <person name="Abate D."/>
            <person name="Pollastro S."/>
            <person name="Romanazzi G."/>
            <person name="Faretra F."/>
        </authorList>
    </citation>
    <scope>NUCLEOTIDE SEQUENCE [LARGE SCALE GENOMIC DNA]</scope>
    <source>
        <strain evidence="3 4">Mlax316</strain>
    </source>
</reference>
<keyword evidence="2" id="KW-0472">Membrane</keyword>
<dbReference type="AlphaFoldDB" id="A0A5N6K395"/>
<organism evidence="3 4">
    <name type="scientific">Monilinia laxa</name>
    <name type="common">Brown rot fungus</name>
    <name type="synonym">Sclerotinia laxa</name>
    <dbReference type="NCBI Taxonomy" id="61186"/>
    <lineage>
        <taxon>Eukaryota</taxon>
        <taxon>Fungi</taxon>
        <taxon>Dikarya</taxon>
        <taxon>Ascomycota</taxon>
        <taxon>Pezizomycotina</taxon>
        <taxon>Leotiomycetes</taxon>
        <taxon>Helotiales</taxon>
        <taxon>Sclerotiniaceae</taxon>
        <taxon>Monilinia</taxon>
    </lineage>
</organism>
<proteinExistence type="predicted"/>
<gene>
    <name evidence="3" type="ORF">EYC80_002198</name>
</gene>
<keyword evidence="4" id="KW-1185">Reference proteome</keyword>
<dbReference type="OrthoDB" id="3596006at2759"/>
<accession>A0A5N6K395</accession>
<sequence>MAPVIWGLDLKEMQWGKFKGKYMFNDVYHLRKTKMIVYQIAMILCVCSESVGTAALSDYVDQRDGITTRYGYHTSVRDIVGIFSFNIFVGIAVATIFGSGFFFDLFWPQRAETPAVKKAWKICSVLMCVFTLADAIALTVIVATQRATIDGLSNSAAQKYFDLNGPPAPIYRKNAYCVGSTVLLWLGMLGTFASTYIMWKSIAHDKVHGPFAAGCGPADDPWDISNQPGATQRSAANPNSDITFEPKPMHSEDTRPSSAGIPTSHLADPERGTATNTHAAPRMNGTADAEPYPGT</sequence>
<feature type="transmembrane region" description="Helical" evidence="2">
    <location>
        <begin position="36"/>
        <end position="59"/>
    </location>
</feature>
<evidence type="ECO:0000256" key="2">
    <source>
        <dbReference type="SAM" id="Phobius"/>
    </source>
</evidence>
<comment type="caution">
    <text evidence="3">The sequence shown here is derived from an EMBL/GenBank/DDBJ whole genome shotgun (WGS) entry which is preliminary data.</text>
</comment>
<feature type="transmembrane region" description="Helical" evidence="2">
    <location>
        <begin position="182"/>
        <end position="199"/>
    </location>
</feature>
<protein>
    <submittedName>
        <fullName evidence="3">Uncharacterized protein</fullName>
    </submittedName>
</protein>
<name>A0A5N6K395_MONLA</name>
<evidence type="ECO:0000313" key="3">
    <source>
        <dbReference type="EMBL" id="KAB8296781.1"/>
    </source>
</evidence>
<feature type="compositionally biased region" description="Polar residues" evidence="1">
    <location>
        <begin position="224"/>
        <end position="242"/>
    </location>
</feature>
<keyword evidence="2" id="KW-0812">Transmembrane</keyword>
<feature type="region of interest" description="Disordered" evidence="1">
    <location>
        <begin position="218"/>
        <end position="295"/>
    </location>
</feature>
<dbReference type="EMBL" id="VIGI01000008">
    <property type="protein sequence ID" value="KAB8296781.1"/>
    <property type="molecule type" value="Genomic_DNA"/>
</dbReference>
<dbReference type="Proteomes" id="UP000326757">
    <property type="component" value="Unassembled WGS sequence"/>
</dbReference>
<evidence type="ECO:0000256" key="1">
    <source>
        <dbReference type="SAM" id="MobiDB-lite"/>
    </source>
</evidence>
<evidence type="ECO:0000313" key="4">
    <source>
        <dbReference type="Proteomes" id="UP000326757"/>
    </source>
</evidence>